<evidence type="ECO:0000313" key="5">
    <source>
        <dbReference type="EMBL" id="EJW04176.1"/>
    </source>
</evidence>
<protein>
    <recommendedName>
        <fullName evidence="4">Large ribosomal subunit protein uL15/eL18 domain-containing protein</fullName>
    </recommendedName>
</protein>
<gene>
    <name evidence="5" type="ORF">EDEG_01551</name>
</gene>
<evidence type="ECO:0000256" key="3">
    <source>
        <dbReference type="ARBA" id="ARBA00023274"/>
    </source>
</evidence>
<sequence length="175" mass="20286">MKIVTNRKRKRFNRRQIEPVSKNSELHQLHALFKRISDNAPTNKLFAKICKKLRTTRTQRHPVKTSQLVLQNPEKIQLVLAKVVDSDEIVVMPKINLICLKISQNAKKKIEMFGGKVHKLDEIFNIVDDYNKVEIVCGDPNNRKVCRYFGAPGDKEKPALEKVLCKRKNVLFRPS</sequence>
<name>J9D8U5_EDHAE</name>
<dbReference type="InterPro" id="IPR036227">
    <property type="entry name" value="Ribosomal_uL15/eL18_sf"/>
</dbReference>
<reference evidence="6" key="2">
    <citation type="submission" date="2015-07" db="EMBL/GenBank/DDBJ databases">
        <title>Contrasting host-pathogen interactions and genome evolution in two generalist and specialist microsporidian pathogens of mosquitoes.</title>
        <authorList>
            <consortium name="The Broad Institute Genomics Platform"/>
            <consortium name="The Broad Institute Genome Sequencing Center for Infectious Disease"/>
            <person name="Cuomo C.A."/>
            <person name="Sanscrainte N.D."/>
            <person name="Goldberg J.M."/>
            <person name="Heiman D."/>
            <person name="Young S."/>
            <person name="Zeng Q."/>
            <person name="Becnel J.J."/>
            <person name="Birren B.W."/>
        </authorList>
    </citation>
    <scope>NUCLEOTIDE SEQUENCE [LARGE SCALE GENOMIC DNA]</scope>
    <source>
        <strain evidence="6">USNM 41457</strain>
    </source>
</reference>
<proteinExistence type="inferred from homology"/>
<dbReference type="FunCoup" id="J9D8U5">
    <property type="interactions" value="212"/>
</dbReference>
<keyword evidence="3" id="KW-0687">Ribonucleoprotein</keyword>
<dbReference type="Gene3D" id="3.100.10.10">
    <property type="match status" value="1"/>
</dbReference>
<dbReference type="GO" id="GO:0003723">
    <property type="term" value="F:RNA binding"/>
    <property type="evidence" value="ECO:0007669"/>
    <property type="project" value="TreeGrafter"/>
</dbReference>
<dbReference type="HOGENOM" id="CLU_080024_2_0_1"/>
<comment type="caution">
    <text evidence="5">The sequence shown here is derived from an EMBL/GenBank/DDBJ whole genome shotgun (WGS) entry which is preliminary data.</text>
</comment>
<dbReference type="GO" id="GO:0022625">
    <property type="term" value="C:cytosolic large ribosomal subunit"/>
    <property type="evidence" value="ECO:0007669"/>
    <property type="project" value="TreeGrafter"/>
</dbReference>
<dbReference type="Proteomes" id="UP000003163">
    <property type="component" value="Unassembled WGS sequence"/>
</dbReference>
<dbReference type="InterPro" id="IPR000039">
    <property type="entry name" value="Ribosomal_eL18"/>
</dbReference>
<dbReference type="OrthoDB" id="6353017at2759"/>
<reference evidence="5 6" key="1">
    <citation type="submission" date="2011-08" db="EMBL/GenBank/DDBJ databases">
        <authorList>
            <person name="Liu Z.J."/>
            <person name="Shi F.L."/>
            <person name="Lu J.Q."/>
            <person name="Li M."/>
            <person name="Wang Z.L."/>
        </authorList>
    </citation>
    <scope>NUCLEOTIDE SEQUENCE [LARGE SCALE GENOMIC DNA]</scope>
    <source>
        <strain evidence="5 6">USNM 41457</strain>
    </source>
</reference>
<evidence type="ECO:0000259" key="4">
    <source>
        <dbReference type="Pfam" id="PF17135"/>
    </source>
</evidence>
<evidence type="ECO:0000256" key="2">
    <source>
        <dbReference type="ARBA" id="ARBA00022980"/>
    </source>
</evidence>
<dbReference type="AlphaFoldDB" id="J9D8U5"/>
<dbReference type="PANTHER" id="PTHR10934">
    <property type="entry name" value="60S RIBOSOMAL PROTEIN L18"/>
    <property type="match status" value="1"/>
</dbReference>
<keyword evidence="2" id="KW-0689">Ribosomal protein</keyword>
<dbReference type="SUPFAM" id="SSF52080">
    <property type="entry name" value="Ribosomal proteins L15p and L18e"/>
    <property type="match status" value="1"/>
</dbReference>
<dbReference type="VEuPathDB" id="MicrosporidiaDB:EDEG_01551"/>
<keyword evidence="6" id="KW-1185">Reference proteome</keyword>
<feature type="domain" description="Large ribosomal subunit protein uL15/eL18" evidence="4">
    <location>
        <begin position="6"/>
        <end position="160"/>
    </location>
</feature>
<dbReference type="Pfam" id="PF17135">
    <property type="entry name" value="Ribosomal_L18"/>
    <property type="match status" value="1"/>
</dbReference>
<dbReference type="GO" id="GO:0006412">
    <property type="term" value="P:translation"/>
    <property type="evidence" value="ECO:0007669"/>
    <property type="project" value="InterPro"/>
</dbReference>
<organism evidence="5 6">
    <name type="scientific">Edhazardia aedis (strain USNM 41457)</name>
    <name type="common">Microsporidian parasite</name>
    <dbReference type="NCBI Taxonomy" id="1003232"/>
    <lineage>
        <taxon>Eukaryota</taxon>
        <taxon>Fungi</taxon>
        <taxon>Fungi incertae sedis</taxon>
        <taxon>Microsporidia</taxon>
        <taxon>Edhazardia</taxon>
    </lineage>
</organism>
<dbReference type="GO" id="GO:0003735">
    <property type="term" value="F:structural constituent of ribosome"/>
    <property type="evidence" value="ECO:0007669"/>
    <property type="project" value="InterPro"/>
</dbReference>
<evidence type="ECO:0000313" key="6">
    <source>
        <dbReference type="Proteomes" id="UP000003163"/>
    </source>
</evidence>
<dbReference type="STRING" id="1003232.J9D8U5"/>
<evidence type="ECO:0000256" key="1">
    <source>
        <dbReference type="ARBA" id="ARBA00006815"/>
    </source>
</evidence>
<dbReference type="PANTHER" id="PTHR10934:SF2">
    <property type="entry name" value="LARGE RIBOSOMAL SUBUNIT PROTEIN EL18"/>
    <property type="match status" value="1"/>
</dbReference>
<dbReference type="InParanoid" id="J9D8U5"/>
<comment type="similarity">
    <text evidence="1">Belongs to the eukaryotic ribosomal protein eL18 family.</text>
</comment>
<accession>J9D8U5</accession>
<dbReference type="EMBL" id="AFBI03000022">
    <property type="protein sequence ID" value="EJW04176.1"/>
    <property type="molecule type" value="Genomic_DNA"/>
</dbReference>
<dbReference type="InterPro" id="IPR021131">
    <property type="entry name" value="Ribosomal_uL15/eL18"/>
</dbReference>